<dbReference type="HOGENOM" id="CLU_058193_0_0_10"/>
<organism evidence="2 4">
    <name type="scientific">Draconibacterium orientale</name>
    <dbReference type="NCBI Taxonomy" id="1168034"/>
    <lineage>
        <taxon>Bacteria</taxon>
        <taxon>Pseudomonadati</taxon>
        <taxon>Bacteroidota</taxon>
        <taxon>Bacteroidia</taxon>
        <taxon>Marinilabiliales</taxon>
        <taxon>Prolixibacteraceae</taxon>
        <taxon>Draconibacterium</taxon>
    </lineage>
</organism>
<evidence type="ECO:0000313" key="2">
    <source>
        <dbReference type="EMBL" id="SET79430.1"/>
    </source>
</evidence>
<dbReference type="EMBL" id="FOHT01000023">
    <property type="protein sequence ID" value="SET79430.1"/>
    <property type="molecule type" value="Genomic_DNA"/>
</dbReference>
<name>X5DGP0_9BACT</name>
<protein>
    <submittedName>
        <fullName evidence="2">Uncharacterized protein</fullName>
    </submittedName>
</protein>
<evidence type="ECO:0000313" key="4">
    <source>
        <dbReference type="Proteomes" id="UP000181981"/>
    </source>
</evidence>
<dbReference type="KEGG" id="dori:FH5T_16060"/>
<dbReference type="RefSeq" id="WP_038560613.1">
    <property type="nucleotide sequence ID" value="NZ_FOHT01000023.1"/>
</dbReference>
<gene>
    <name evidence="1" type="ORF">FH5T_16060</name>
    <name evidence="2" type="ORF">SAMN05444285_12383</name>
</gene>
<dbReference type="OrthoDB" id="9808975at2"/>
<dbReference type="AlphaFoldDB" id="X5DGP0"/>
<dbReference type="Proteomes" id="UP000023772">
    <property type="component" value="Chromosome"/>
</dbReference>
<dbReference type="eggNOG" id="ENOG502Z7N5">
    <property type="taxonomic scope" value="Bacteria"/>
</dbReference>
<accession>X5DGP0</accession>
<evidence type="ECO:0000313" key="1">
    <source>
        <dbReference type="EMBL" id="AHW62143.1"/>
    </source>
</evidence>
<dbReference type="Proteomes" id="UP000181981">
    <property type="component" value="Unassembled WGS sequence"/>
</dbReference>
<reference evidence="2 4" key="2">
    <citation type="submission" date="2016-10" db="EMBL/GenBank/DDBJ databases">
        <authorList>
            <person name="de Groot N.N."/>
        </authorList>
    </citation>
    <scope>NUCLEOTIDE SEQUENCE [LARGE SCALE GENOMIC DNA]</scope>
    <source>
        <strain evidence="2 4">DSM 25947</strain>
    </source>
</reference>
<sequence length="413" mass="49167">MAKFEKIEDLLGELYRYRKLFSGMFDKRMSPIQEEMVVSLVEHDTEKLERLAAFDLLFRNQGLISLEPRLQEFFEEFMEVDETVHVLYIQENLDQIKKNQSYYLKENQPSKRDQYLVKIKKHLYRINQTTLQNIKALRDNTDETYKTETNFEIKKEKLTDIRNQRDALEGVIKAVERVLQDDIFFKTAADTELQLIVHRLRLALNDSFHNLIEIQQQIIEYLNHIEKRVHVVEKVLRLKMLRDKHYLKERTNFYWIVGSNQDLPLRKTEGFRTRLSIQDMLNEEEKRKLILKVREKQQNQRLLAQNTAGSISDEAFNDKNEIDSVFNYHALKRVFMGKNQDLFSFVMHHQFAEEISINKRIQLYCRLASLFEADFAFSEETGRFENLEYALIYPASNSTTTDPQTTNTINDPA</sequence>
<keyword evidence="3" id="KW-1185">Reference proteome</keyword>
<reference evidence="1 3" key="1">
    <citation type="submission" date="2014-03" db="EMBL/GenBank/DDBJ databases">
        <title>Complete genome sequence of a deeply braunched marine Bacteroidia bacterium Draconibacterium orientale type strain FH5T.</title>
        <authorList>
            <person name="Li X."/>
            <person name="Wang X."/>
            <person name="Xie Z."/>
            <person name="Du Z."/>
            <person name="Chen G."/>
        </authorList>
    </citation>
    <scope>NUCLEOTIDE SEQUENCE [LARGE SCALE GENOMIC DNA]</scope>
    <source>
        <strain evidence="1 3">FH5</strain>
    </source>
</reference>
<evidence type="ECO:0000313" key="3">
    <source>
        <dbReference type="Proteomes" id="UP000023772"/>
    </source>
</evidence>
<proteinExistence type="predicted"/>
<dbReference type="STRING" id="1168034.FH5T_16060"/>
<dbReference type="EMBL" id="CP007451">
    <property type="protein sequence ID" value="AHW62143.1"/>
    <property type="molecule type" value="Genomic_DNA"/>
</dbReference>